<protein>
    <submittedName>
        <fullName evidence="1">Uncharacterized protein</fullName>
    </submittedName>
</protein>
<dbReference type="Proteomes" id="UP001187192">
    <property type="component" value="Unassembled WGS sequence"/>
</dbReference>
<name>A0AA87ZPN8_FICCA</name>
<evidence type="ECO:0000313" key="1">
    <source>
        <dbReference type="EMBL" id="GMN37399.1"/>
    </source>
</evidence>
<proteinExistence type="predicted"/>
<evidence type="ECO:0000313" key="2">
    <source>
        <dbReference type="Proteomes" id="UP001187192"/>
    </source>
</evidence>
<dbReference type="EMBL" id="BTGU01000007">
    <property type="protein sequence ID" value="GMN37399.1"/>
    <property type="molecule type" value="Genomic_DNA"/>
</dbReference>
<gene>
    <name evidence="1" type="ORF">TIFTF001_006779</name>
</gene>
<keyword evidence="2" id="KW-1185">Reference proteome</keyword>
<organism evidence="1 2">
    <name type="scientific">Ficus carica</name>
    <name type="common">Common fig</name>
    <dbReference type="NCBI Taxonomy" id="3494"/>
    <lineage>
        <taxon>Eukaryota</taxon>
        <taxon>Viridiplantae</taxon>
        <taxon>Streptophyta</taxon>
        <taxon>Embryophyta</taxon>
        <taxon>Tracheophyta</taxon>
        <taxon>Spermatophyta</taxon>
        <taxon>Magnoliopsida</taxon>
        <taxon>eudicotyledons</taxon>
        <taxon>Gunneridae</taxon>
        <taxon>Pentapetalae</taxon>
        <taxon>rosids</taxon>
        <taxon>fabids</taxon>
        <taxon>Rosales</taxon>
        <taxon>Moraceae</taxon>
        <taxon>Ficeae</taxon>
        <taxon>Ficus</taxon>
    </lineage>
</organism>
<dbReference type="AlphaFoldDB" id="A0AA87ZPN8"/>
<reference evidence="1" key="1">
    <citation type="submission" date="2023-07" db="EMBL/GenBank/DDBJ databases">
        <title>draft genome sequence of fig (Ficus carica).</title>
        <authorList>
            <person name="Takahashi T."/>
            <person name="Nishimura K."/>
        </authorList>
    </citation>
    <scope>NUCLEOTIDE SEQUENCE</scope>
</reference>
<sequence>MFNIHWAEVTRLITWVAEGRCRHWVSGADVTWTGQFERRRERWQRSGVPCSAQRGMLIGLCLVPQTMSQGKLWSTGPSLPNPVMVGLS</sequence>
<accession>A0AA87ZPN8</accession>
<comment type="caution">
    <text evidence="1">The sequence shown here is derived from an EMBL/GenBank/DDBJ whole genome shotgun (WGS) entry which is preliminary data.</text>
</comment>